<reference evidence="1 2" key="1">
    <citation type="submission" date="2007-06" db="EMBL/GenBank/DDBJ databases">
        <title>The Genome Sequence of Coccidioides posadasii RMSCC_3488.</title>
        <authorList>
            <consortium name="Coccidioides Genome Resources Consortium"/>
            <consortium name="The Broad Institute Genome Sequencing Platform"/>
            <person name="Henn M.R."/>
            <person name="Sykes S."/>
            <person name="Young S."/>
            <person name="Jaffe D."/>
            <person name="Berlin A."/>
            <person name="Alvarez P."/>
            <person name="Butler J."/>
            <person name="Gnerre S."/>
            <person name="Grabherr M."/>
            <person name="Mauceli E."/>
            <person name="Brockman W."/>
            <person name="Kodira C."/>
            <person name="Alvarado L."/>
            <person name="Zeng Q."/>
            <person name="Crawford M."/>
            <person name="Antoine C."/>
            <person name="Devon K."/>
            <person name="Galgiani J."/>
            <person name="Orsborn K."/>
            <person name="Lewis M.L."/>
            <person name="Nusbaum C."/>
            <person name="Galagan J."/>
            <person name="Birren B."/>
        </authorList>
    </citation>
    <scope>NUCLEOTIDE SEQUENCE [LARGE SCALE GENOMIC DNA]</scope>
    <source>
        <strain evidence="1 2">RMSCC 3488</strain>
    </source>
</reference>
<dbReference type="Proteomes" id="UP000054567">
    <property type="component" value="Unassembled WGS sequence"/>
</dbReference>
<reference evidence="2" key="2">
    <citation type="journal article" date="2009" name="Genome Res.">
        <title>Comparative genomic analyses of the human fungal pathogens Coccidioides and their relatives.</title>
        <authorList>
            <person name="Sharpton T.J."/>
            <person name="Stajich J.E."/>
            <person name="Rounsley S.D."/>
            <person name="Gardner M.J."/>
            <person name="Wortman J.R."/>
            <person name="Jordar V.S."/>
            <person name="Maiti R."/>
            <person name="Kodira C.D."/>
            <person name="Neafsey D.E."/>
            <person name="Zeng Q."/>
            <person name="Hung C.-Y."/>
            <person name="McMahan C."/>
            <person name="Muszewska A."/>
            <person name="Grynberg M."/>
            <person name="Mandel M.A."/>
            <person name="Kellner E.M."/>
            <person name="Barker B.M."/>
            <person name="Galgiani J.N."/>
            <person name="Orbach M.J."/>
            <person name="Kirkland T.N."/>
            <person name="Cole G.T."/>
            <person name="Henn M.R."/>
            <person name="Birren B.W."/>
            <person name="Taylor J.W."/>
        </authorList>
    </citation>
    <scope>NUCLEOTIDE SEQUENCE [LARGE SCALE GENOMIC DNA]</scope>
    <source>
        <strain evidence="2">RMSCC 3488</strain>
    </source>
</reference>
<proteinExistence type="predicted"/>
<accession>A0A0J6F7G5</accession>
<reference evidence="2" key="3">
    <citation type="journal article" date="2010" name="Genome Res.">
        <title>Population genomic sequencing of Coccidioides fungi reveals recent hybridization and transposon control.</title>
        <authorList>
            <person name="Neafsey D.E."/>
            <person name="Barker B.M."/>
            <person name="Sharpton T.J."/>
            <person name="Stajich J.E."/>
            <person name="Park D.J."/>
            <person name="Whiston E."/>
            <person name="Hung C.-Y."/>
            <person name="McMahan C."/>
            <person name="White J."/>
            <person name="Sykes S."/>
            <person name="Heiman D."/>
            <person name="Young S."/>
            <person name="Zeng Q."/>
            <person name="Abouelleil A."/>
            <person name="Aftuck L."/>
            <person name="Bessette D."/>
            <person name="Brown A."/>
            <person name="FitzGerald M."/>
            <person name="Lui A."/>
            <person name="Macdonald J.P."/>
            <person name="Priest M."/>
            <person name="Orbach M.J."/>
            <person name="Galgiani J.N."/>
            <person name="Kirkland T.N."/>
            <person name="Cole G.T."/>
            <person name="Birren B.W."/>
            <person name="Henn M.R."/>
            <person name="Taylor J.W."/>
            <person name="Rounsley S.D."/>
        </authorList>
    </citation>
    <scope>NUCLEOTIDE SEQUENCE [LARGE SCALE GENOMIC DNA]</scope>
    <source>
        <strain evidence="2">RMSCC 3488</strain>
    </source>
</reference>
<evidence type="ECO:0000313" key="2">
    <source>
        <dbReference type="Proteomes" id="UP000054567"/>
    </source>
</evidence>
<sequence length="245" mass="27968">MLSGVSLSQLNAKKRIMGSLEGQESVGQVNLSQPRAVLGSASTLPSCQDENDQEVIFKVVRLHPNFCPNVMNSRPECSKNFIGKVLIAVLDKDNIQRVHEIVKNIKVDNNTVEWDCQEYVLDILDSLEAEFIMEEDNKDYHEARKKLKENWNHRWGLENHAGDIVWPQITMHKYTLNLLEWSAGGRKMADKFCEQRGLKRGQQKVLKIFDSKDQLSAPSKVPSYIFAIFTTNTTKQHPVQAWEGS</sequence>
<gene>
    <name evidence="1" type="ORF">CPAG_05249</name>
</gene>
<dbReference type="VEuPathDB" id="FungiDB:CPAG_05249"/>
<organism evidence="1 2">
    <name type="scientific">Coccidioides posadasii RMSCC 3488</name>
    <dbReference type="NCBI Taxonomy" id="454284"/>
    <lineage>
        <taxon>Eukaryota</taxon>
        <taxon>Fungi</taxon>
        <taxon>Dikarya</taxon>
        <taxon>Ascomycota</taxon>
        <taxon>Pezizomycotina</taxon>
        <taxon>Eurotiomycetes</taxon>
        <taxon>Eurotiomycetidae</taxon>
        <taxon>Onygenales</taxon>
        <taxon>Onygenaceae</taxon>
        <taxon>Coccidioides</taxon>
    </lineage>
</organism>
<dbReference type="OrthoDB" id="37659at2759"/>
<dbReference type="AlphaFoldDB" id="A0A0J6F7G5"/>
<evidence type="ECO:0000313" key="1">
    <source>
        <dbReference type="EMBL" id="KMM68926.1"/>
    </source>
</evidence>
<name>A0A0J6F7G5_COCPO</name>
<dbReference type="EMBL" id="DS268111">
    <property type="protein sequence ID" value="KMM68926.1"/>
    <property type="molecule type" value="Genomic_DNA"/>
</dbReference>
<protein>
    <submittedName>
        <fullName evidence="1">Uncharacterized protein</fullName>
    </submittedName>
</protein>